<sequence length="60" mass="6648">MPSYLILSLIIGEFFVFVIEMIAFPILVKEHGKSRSLVYAFIANFVSLIAGGYIISVLPV</sequence>
<evidence type="ECO:0000313" key="2">
    <source>
        <dbReference type="EMBL" id="GLC31204.1"/>
    </source>
</evidence>
<evidence type="ECO:0008006" key="4">
    <source>
        <dbReference type="Google" id="ProtNLM"/>
    </source>
</evidence>
<feature type="transmembrane region" description="Helical" evidence="1">
    <location>
        <begin position="6"/>
        <end position="28"/>
    </location>
</feature>
<keyword evidence="1" id="KW-0472">Membrane</keyword>
<accession>A0ABQ5N7M2</accession>
<dbReference type="EMBL" id="BRXR01000001">
    <property type="protein sequence ID" value="GLC31204.1"/>
    <property type="molecule type" value="Genomic_DNA"/>
</dbReference>
<reference evidence="2 3" key="1">
    <citation type="journal article" date="2024" name="Int. J. Syst. Evol. Microbiol.">
        <title>Clostridium omnivorum sp. nov., isolated from anoxic soil under the treatment of reductive soil disinfestation.</title>
        <authorList>
            <person name="Ueki A."/>
            <person name="Tonouchi A."/>
            <person name="Kaku N."/>
            <person name="Honma S."/>
            <person name="Ueki K."/>
        </authorList>
    </citation>
    <scope>NUCLEOTIDE SEQUENCE [LARGE SCALE GENOMIC DNA]</scope>
    <source>
        <strain evidence="2 3">E14</strain>
    </source>
</reference>
<gene>
    <name evidence="2" type="ORF">bsdE14_26140</name>
</gene>
<evidence type="ECO:0000313" key="3">
    <source>
        <dbReference type="Proteomes" id="UP001208567"/>
    </source>
</evidence>
<name>A0ABQ5N7M2_9CLOT</name>
<protein>
    <recommendedName>
        <fullName evidence="4">MFS transporter</fullName>
    </recommendedName>
</protein>
<organism evidence="2 3">
    <name type="scientific">Clostridium omnivorum</name>
    <dbReference type="NCBI Taxonomy" id="1604902"/>
    <lineage>
        <taxon>Bacteria</taxon>
        <taxon>Bacillati</taxon>
        <taxon>Bacillota</taxon>
        <taxon>Clostridia</taxon>
        <taxon>Eubacteriales</taxon>
        <taxon>Clostridiaceae</taxon>
        <taxon>Clostridium</taxon>
    </lineage>
</organism>
<feature type="transmembrane region" description="Helical" evidence="1">
    <location>
        <begin position="37"/>
        <end position="58"/>
    </location>
</feature>
<proteinExistence type="predicted"/>
<keyword evidence="1" id="KW-1133">Transmembrane helix</keyword>
<keyword evidence="1" id="KW-0812">Transmembrane</keyword>
<comment type="caution">
    <text evidence="2">The sequence shown here is derived from an EMBL/GenBank/DDBJ whole genome shotgun (WGS) entry which is preliminary data.</text>
</comment>
<keyword evidence="3" id="KW-1185">Reference proteome</keyword>
<evidence type="ECO:0000256" key="1">
    <source>
        <dbReference type="SAM" id="Phobius"/>
    </source>
</evidence>
<dbReference type="Proteomes" id="UP001208567">
    <property type="component" value="Unassembled WGS sequence"/>
</dbReference>